<feature type="transmembrane region" description="Helical" evidence="6">
    <location>
        <begin position="332"/>
        <end position="360"/>
    </location>
</feature>
<dbReference type="AlphaFoldDB" id="A0A1I5ZR18"/>
<evidence type="ECO:0000256" key="6">
    <source>
        <dbReference type="SAM" id="Phobius"/>
    </source>
</evidence>
<proteinExistence type="predicted"/>
<evidence type="ECO:0000313" key="10">
    <source>
        <dbReference type="Proteomes" id="UP000199029"/>
    </source>
</evidence>
<dbReference type="InterPro" id="IPR050250">
    <property type="entry name" value="Macrolide_Exporter_MacB"/>
</dbReference>
<dbReference type="RefSeq" id="WP_092675472.1">
    <property type="nucleotide sequence ID" value="NZ_FOXS01000004.1"/>
</dbReference>
<sequence length="786" mass="86613">MLQHSLLLIYRNFKRFKTTFFINLVGLSVGLAGALTIYLWVHDEWSFDRYHATTGRLFQVLENQRTAEGIDTKYGTAPLLAEALAEEMPEIEYAAVATPTNFFPGFTLVAQEKNVRANAIYASKDFFRIFSYNLLEGDPGQVLASHAAVVLSQEMAAALFGTAANAVGKTLEWQMVDLKQTVLVTGVFGPIPANSTERFDCVLSFEAFKGIMKMGRSMNWADDGPFGTFVVLREGAKESEFRAKIGGLLQRKLSTNKERALLVQPYANKYLFGEYTNGVPSGGRIEYVKLFSAIAVFILAIACINFMNLATAKASRRLKEIGIKKTLGASRFSLVAHFLAESVLMSFLALLIALVLVELLLPQFNAITGKQLALAFQPHLVAAALGLALLTGLLAGSYPAFYLSGLPPVAVLKGRLVGSLADLWTRKGLVVFQFMLSVLFIVCVWVIQRQIAFVQSKDLGYDRRGVVAFEAAGKAAQQPEAFLAELKRLPGVVNATGFWGAFVNTYDGPGGPMEWQGRESTVHHLGVTYDMLETLGITLKEGRSFSPQFRSDSFQIIVNEALVASFGMKNPVGQVLGGQRIVGVAKDFHHQSLHEKVRPFIFRLEPKAVGTVLVRLAPGREQETIGRLRQFYAAFNPGYTLTHRFLDEDYQAQYASERRVGVLAQYFAALAILVSCLGLFGLTAFTAEKRRKEIGIRKVLGASELSIVYLLSSDLTKLVGAAILLALPVSYVVVKQWLDGFEYRIGLEYWYFLGAGLVALAVAWLTIGTQAWKASRTNPTLCLRDE</sequence>
<name>A0A1I5ZR18_HYMAR</name>
<accession>A0A1I5ZR18</accession>
<dbReference type="Pfam" id="PF02687">
    <property type="entry name" value="FtsX"/>
    <property type="match status" value="2"/>
</dbReference>
<dbReference type="STRING" id="1227077.SAMN04515668_3131"/>
<gene>
    <name evidence="9" type="ORF">SAMN04515668_3131</name>
</gene>
<reference evidence="10" key="1">
    <citation type="submission" date="2016-10" db="EMBL/GenBank/DDBJ databases">
        <authorList>
            <person name="Varghese N."/>
            <person name="Submissions S."/>
        </authorList>
    </citation>
    <scope>NUCLEOTIDE SEQUENCE [LARGE SCALE GENOMIC DNA]</scope>
    <source>
        <strain evidence="10">OR362-8,ATCC BAA-1266,JCM 13504</strain>
    </source>
</reference>
<feature type="transmembrane region" description="Helical" evidence="6">
    <location>
        <begin position="380"/>
        <end position="403"/>
    </location>
</feature>
<protein>
    <submittedName>
        <fullName evidence="9">MacB-like core domain-containing protein</fullName>
    </submittedName>
</protein>
<keyword evidence="2" id="KW-1003">Cell membrane</keyword>
<evidence type="ECO:0000259" key="7">
    <source>
        <dbReference type="Pfam" id="PF02687"/>
    </source>
</evidence>
<evidence type="ECO:0000313" key="9">
    <source>
        <dbReference type="EMBL" id="SFQ58813.1"/>
    </source>
</evidence>
<feature type="transmembrane region" description="Helical" evidence="6">
    <location>
        <begin position="424"/>
        <end position="447"/>
    </location>
</feature>
<dbReference type="InterPro" id="IPR003838">
    <property type="entry name" value="ABC3_permease_C"/>
</dbReference>
<feature type="transmembrane region" description="Helical" evidence="6">
    <location>
        <begin position="749"/>
        <end position="767"/>
    </location>
</feature>
<evidence type="ECO:0000259" key="8">
    <source>
        <dbReference type="Pfam" id="PF12704"/>
    </source>
</evidence>
<feature type="transmembrane region" description="Helical" evidence="6">
    <location>
        <begin position="666"/>
        <end position="687"/>
    </location>
</feature>
<dbReference type="EMBL" id="FOXS01000004">
    <property type="protein sequence ID" value="SFQ58813.1"/>
    <property type="molecule type" value="Genomic_DNA"/>
</dbReference>
<keyword evidence="10" id="KW-1185">Reference proteome</keyword>
<feature type="domain" description="ABC3 transporter permease C-terminal" evidence="7">
    <location>
        <begin position="667"/>
        <end position="779"/>
    </location>
</feature>
<organism evidence="9 10">
    <name type="scientific">Hymenobacter arizonensis</name>
    <name type="common">Siccationidurans arizonensis</name>
    <dbReference type="NCBI Taxonomy" id="1227077"/>
    <lineage>
        <taxon>Bacteria</taxon>
        <taxon>Pseudomonadati</taxon>
        <taxon>Bacteroidota</taxon>
        <taxon>Cytophagia</taxon>
        <taxon>Cytophagales</taxon>
        <taxon>Hymenobacteraceae</taxon>
        <taxon>Hymenobacter</taxon>
    </lineage>
</organism>
<dbReference type="InterPro" id="IPR025857">
    <property type="entry name" value="MacB_PCD"/>
</dbReference>
<feature type="transmembrane region" description="Helical" evidence="6">
    <location>
        <begin position="707"/>
        <end position="729"/>
    </location>
</feature>
<feature type="domain" description="ABC3 transporter permease C-terminal" evidence="7">
    <location>
        <begin position="293"/>
        <end position="408"/>
    </location>
</feature>
<feature type="transmembrane region" description="Helical" evidence="6">
    <location>
        <begin position="290"/>
        <end position="311"/>
    </location>
</feature>
<dbReference type="OrthoDB" id="5933722at2"/>
<dbReference type="Pfam" id="PF12704">
    <property type="entry name" value="MacB_PCD"/>
    <property type="match status" value="1"/>
</dbReference>
<feature type="transmembrane region" description="Helical" evidence="6">
    <location>
        <begin position="20"/>
        <end position="41"/>
    </location>
</feature>
<dbReference type="Proteomes" id="UP000199029">
    <property type="component" value="Unassembled WGS sequence"/>
</dbReference>
<keyword evidence="3 6" id="KW-0812">Transmembrane</keyword>
<keyword evidence="4 6" id="KW-1133">Transmembrane helix</keyword>
<evidence type="ECO:0000256" key="3">
    <source>
        <dbReference type="ARBA" id="ARBA00022692"/>
    </source>
</evidence>
<comment type="subcellular location">
    <subcellularLocation>
        <location evidence="1">Cell membrane</location>
        <topology evidence="1">Multi-pass membrane protein</topology>
    </subcellularLocation>
</comment>
<feature type="domain" description="MacB-like periplasmic core" evidence="8">
    <location>
        <begin position="21"/>
        <end position="245"/>
    </location>
</feature>
<dbReference type="GO" id="GO:0005886">
    <property type="term" value="C:plasma membrane"/>
    <property type="evidence" value="ECO:0007669"/>
    <property type="project" value="UniProtKB-SubCell"/>
</dbReference>
<dbReference type="GO" id="GO:0022857">
    <property type="term" value="F:transmembrane transporter activity"/>
    <property type="evidence" value="ECO:0007669"/>
    <property type="project" value="TreeGrafter"/>
</dbReference>
<evidence type="ECO:0000256" key="4">
    <source>
        <dbReference type="ARBA" id="ARBA00022989"/>
    </source>
</evidence>
<dbReference type="PANTHER" id="PTHR30572">
    <property type="entry name" value="MEMBRANE COMPONENT OF TRANSPORTER-RELATED"/>
    <property type="match status" value="1"/>
</dbReference>
<evidence type="ECO:0000256" key="1">
    <source>
        <dbReference type="ARBA" id="ARBA00004651"/>
    </source>
</evidence>
<dbReference type="PANTHER" id="PTHR30572:SF18">
    <property type="entry name" value="ABC-TYPE MACROLIDE FAMILY EXPORT SYSTEM PERMEASE COMPONENT 2"/>
    <property type="match status" value="1"/>
</dbReference>
<keyword evidence="5 6" id="KW-0472">Membrane</keyword>
<evidence type="ECO:0000256" key="2">
    <source>
        <dbReference type="ARBA" id="ARBA00022475"/>
    </source>
</evidence>
<evidence type="ECO:0000256" key="5">
    <source>
        <dbReference type="ARBA" id="ARBA00023136"/>
    </source>
</evidence>